<keyword evidence="2" id="KW-1185">Reference proteome</keyword>
<evidence type="ECO:0000313" key="1">
    <source>
        <dbReference type="EMBL" id="KAK9322336.1"/>
    </source>
</evidence>
<dbReference type="Proteomes" id="UP001489719">
    <property type="component" value="Unassembled WGS sequence"/>
</dbReference>
<reference evidence="2" key="1">
    <citation type="journal article" date="2024" name="Front. Bioeng. Biotechnol.">
        <title>Genome-scale model development and genomic sequencing of the oleaginous clade Lipomyces.</title>
        <authorList>
            <person name="Czajka J.J."/>
            <person name="Han Y."/>
            <person name="Kim J."/>
            <person name="Mondo S.J."/>
            <person name="Hofstad B.A."/>
            <person name="Robles A."/>
            <person name="Haridas S."/>
            <person name="Riley R."/>
            <person name="LaButti K."/>
            <person name="Pangilinan J."/>
            <person name="Andreopoulos W."/>
            <person name="Lipzen A."/>
            <person name="Yan J."/>
            <person name="Wang M."/>
            <person name="Ng V."/>
            <person name="Grigoriev I.V."/>
            <person name="Spatafora J.W."/>
            <person name="Magnuson J.K."/>
            <person name="Baker S.E."/>
            <person name="Pomraning K.R."/>
        </authorList>
    </citation>
    <scope>NUCLEOTIDE SEQUENCE [LARGE SCALE GENOMIC DNA]</scope>
    <source>
        <strain evidence="2">CBS 10300</strain>
    </source>
</reference>
<protein>
    <submittedName>
        <fullName evidence="1">Uncharacterized protein</fullName>
    </submittedName>
</protein>
<name>A0ACC3TMZ5_9ASCO</name>
<comment type="caution">
    <text evidence="1">The sequence shown here is derived from an EMBL/GenBank/DDBJ whole genome shotgun (WGS) entry which is preliminary data.</text>
</comment>
<gene>
    <name evidence="1" type="ORF">V1517DRAFT_139949</name>
</gene>
<sequence>MSDKSASKLDDSTLSLDKPDDAKILDDSFSTLLSISSSSSSTTTSAVVPADKATILSSIADVLNRMESKPLMDQRYQPSAEKIDTFNNLALIAKIERALGRRLSSQDFVPNGSSSAIGAGK</sequence>
<dbReference type="EMBL" id="MU970079">
    <property type="protein sequence ID" value="KAK9322336.1"/>
    <property type="molecule type" value="Genomic_DNA"/>
</dbReference>
<evidence type="ECO:0000313" key="2">
    <source>
        <dbReference type="Proteomes" id="UP001489719"/>
    </source>
</evidence>
<proteinExistence type="predicted"/>
<organism evidence="1 2">
    <name type="scientific">Lipomyces orientalis</name>
    <dbReference type="NCBI Taxonomy" id="1233043"/>
    <lineage>
        <taxon>Eukaryota</taxon>
        <taxon>Fungi</taxon>
        <taxon>Dikarya</taxon>
        <taxon>Ascomycota</taxon>
        <taxon>Saccharomycotina</taxon>
        <taxon>Lipomycetes</taxon>
        <taxon>Lipomycetales</taxon>
        <taxon>Lipomycetaceae</taxon>
        <taxon>Lipomyces</taxon>
    </lineage>
</organism>
<accession>A0ACC3TMZ5</accession>